<dbReference type="SUPFAM" id="SSF56601">
    <property type="entry name" value="beta-lactamase/transpeptidase-like"/>
    <property type="match status" value="1"/>
</dbReference>
<evidence type="ECO:0000256" key="1">
    <source>
        <dbReference type="ARBA" id="ARBA00004370"/>
    </source>
</evidence>
<accession>A0A2N0QME2</accession>
<dbReference type="VEuPathDB" id="FungiDB:RhiirA1_482019"/>
<sequence length="351" mass="39590">MLFIYGGLFFALFIRIFSIQATGEVNGQQLEARAAALYEREAVLTAERGKILDRNGNIIAEDTLSYRLIAVVNPKATENPEDPRHVEDPQKTAEVLAKYIQMDEADIYKQLTKKIQGENGELKQPYQVEFGTAGRSISHEIKTAIEKEKLPGIVFTSDTKRYYPNGPFASHLIGFALKEQQEDNTFQTIGKMGLELFYNDELTGKNGSMQYKSDVFGYLLPNSEKMVQPAQNGSDIQLTVDKTVQNFLEESMTEVYDEYNPESMVAIVANPKTGEILAMTQRPTFDPENRIGLEDWMNAATQKIMEPGSTMKTFTLAAAIETGHWHPNVKYPSGSYTLLDRTIRDHNYVGW</sequence>
<dbReference type="GO" id="GO:0005886">
    <property type="term" value="C:plasma membrane"/>
    <property type="evidence" value="ECO:0007669"/>
    <property type="project" value="TreeGrafter"/>
</dbReference>
<dbReference type="Pfam" id="PF03717">
    <property type="entry name" value="PBP_dimer"/>
    <property type="match status" value="1"/>
</dbReference>
<protein>
    <submittedName>
        <fullName evidence="6">Penicillin binding protein dimerization domain-containing protein</fullName>
    </submittedName>
</protein>
<evidence type="ECO:0000256" key="3">
    <source>
        <dbReference type="SAM" id="SignalP"/>
    </source>
</evidence>
<reference evidence="6 7" key="1">
    <citation type="submission" date="2017-10" db="EMBL/GenBank/DDBJ databases">
        <title>Extensive intraspecific genome diversity in a model arbuscular mycorrhizal fungus.</title>
        <authorList>
            <person name="Chen E.C.H."/>
            <person name="Morin E."/>
            <person name="Baudet D."/>
            <person name="Noel J."/>
            <person name="Ndikumana S."/>
            <person name="Charron P."/>
            <person name="St-Onge C."/>
            <person name="Giorgi J."/>
            <person name="Grigoriev I.V."/>
            <person name="Roux C."/>
            <person name="Martin F.M."/>
            <person name="Corradi N."/>
        </authorList>
    </citation>
    <scope>NUCLEOTIDE SEQUENCE [LARGE SCALE GENOMIC DNA]</scope>
    <source>
        <strain evidence="6 7">A1</strain>
    </source>
</reference>
<comment type="subcellular location">
    <subcellularLocation>
        <location evidence="1">Membrane</location>
    </subcellularLocation>
</comment>
<keyword evidence="2" id="KW-0472">Membrane</keyword>
<dbReference type="Gene3D" id="2.20.70.70">
    <property type="match status" value="1"/>
</dbReference>
<dbReference type="EMBL" id="LLXH01006188">
    <property type="protein sequence ID" value="PKC52217.1"/>
    <property type="molecule type" value="Genomic_DNA"/>
</dbReference>
<feature type="domain" description="Penicillin-binding protein transpeptidase" evidence="4">
    <location>
        <begin position="264"/>
        <end position="348"/>
    </location>
</feature>
<gene>
    <name evidence="6" type="ORF">RhiirA1_482019</name>
</gene>
<comment type="caution">
    <text evidence="6">The sequence shown here is derived from an EMBL/GenBank/DDBJ whole genome shotgun (WGS) entry which is preliminary data.</text>
</comment>
<evidence type="ECO:0000256" key="2">
    <source>
        <dbReference type="ARBA" id="ARBA00023136"/>
    </source>
</evidence>
<dbReference type="InterPro" id="IPR001460">
    <property type="entry name" value="PCN-bd_Tpept"/>
</dbReference>
<dbReference type="InterPro" id="IPR036138">
    <property type="entry name" value="PBP_dimer_sf"/>
</dbReference>
<dbReference type="AlphaFoldDB" id="A0A2N0QME2"/>
<dbReference type="Gene3D" id="3.30.70.2110">
    <property type="match status" value="1"/>
</dbReference>
<name>A0A2N0QME2_9GLOM</name>
<dbReference type="Pfam" id="PF00905">
    <property type="entry name" value="Transpeptidase"/>
    <property type="match status" value="1"/>
</dbReference>
<feature type="chain" id="PRO_5014922871" evidence="3">
    <location>
        <begin position="24"/>
        <end position="351"/>
    </location>
</feature>
<dbReference type="SUPFAM" id="SSF56519">
    <property type="entry name" value="Penicillin binding protein dimerisation domain"/>
    <property type="match status" value="1"/>
</dbReference>
<dbReference type="GO" id="GO:0008658">
    <property type="term" value="F:penicillin binding"/>
    <property type="evidence" value="ECO:0007669"/>
    <property type="project" value="InterPro"/>
</dbReference>
<dbReference type="Proteomes" id="UP000232688">
    <property type="component" value="Unassembled WGS sequence"/>
</dbReference>
<dbReference type="GO" id="GO:0071555">
    <property type="term" value="P:cell wall organization"/>
    <property type="evidence" value="ECO:0007669"/>
    <property type="project" value="TreeGrafter"/>
</dbReference>
<feature type="domain" description="Penicillin-binding protein dimerisation" evidence="5">
    <location>
        <begin position="45"/>
        <end position="222"/>
    </location>
</feature>
<proteinExistence type="predicted"/>
<evidence type="ECO:0000259" key="4">
    <source>
        <dbReference type="Pfam" id="PF00905"/>
    </source>
</evidence>
<dbReference type="InterPro" id="IPR005311">
    <property type="entry name" value="PBP_dimer"/>
</dbReference>
<feature type="signal peptide" evidence="3">
    <location>
        <begin position="1"/>
        <end position="23"/>
    </location>
</feature>
<keyword evidence="3" id="KW-0732">Signal</keyword>
<reference evidence="6 7" key="2">
    <citation type="submission" date="2017-10" db="EMBL/GenBank/DDBJ databases">
        <title>Genome analyses suggest a sexual origin of heterokaryosis in a supposedly ancient asexual fungus.</title>
        <authorList>
            <person name="Corradi N."/>
            <person name="Sedzielewska K."/>
            <person name="Noel J."/>
            <person name="Charron P."/>
            <person name="Farinelli L."/>
            <person name="Marton T."/>
            <person name="Kruger M."/>
            <person name="Pelin A."/>
            <person name="Brachmann A."/>
            <person name="Corradi N."/>
        </authorList>
    </citation>
    <scope>NUCLEOTIDE SEQUENCE [LARGE SCALE GENOMIC DNA]</scope>
    <source>
        <strain evidence="6 7">A1</strain>
    </source>
</reference>
<dbReference type="PANTHER" id="PTHR30627:SF26">
    <property type="entry name" value="PENICILLIN-BINDING PROTEIN 2B"/>
    <property type="match status" value="1"/>
</dbReference>
<feature type="non-terminal residue" evidence="6">
    <location>
        <position position="351"/>
    </location>
</feature>
<dbReference type="InterPro" id="IPR012338">
    <property type="entry name" value="Beta-lactam/transpept-like"/>
</dbReference>
<evidence type="ECO:0000313" key="7">
    <source>
        <dbReference type="Proteomes" id="UP000232688"/>
    </source>
</evidence>
<dbReference type="PANTHER" id="PTHR30627">
    <property type="entry name" value="PEPTIDOGLYCAN D,D-TRANSPEPTIDASE"/>
    <property type="match status" value="1"/>
</dbReference>
<dbReference type="Gene3D" id="3.90.1310.10">
    <property type="entry name" value="Penicillin-binding protein 2a (Domain 2)"/>
    <property type="match status" value="1"/>
</dbReference>
<evidence type="ECO:0000259" key="5">
    <source>
        <dbReference type="Pfam" id="PF03717"/>
    </source>
</evidence>
<evidence type="ECO:0000313" key="6">
    <source>
        <dbReference type="EMBL" id="PKC52217.1"/>
    </source>
</evidence>
<dbReference type="Gene3D" id="3.40.710.10">
    <property type="entry name" value="DD-peptidase/beta-lactamase superfamily"/>
    <property type="match status" value="1"/>
</dbReference>
<dbReference type="InterPro" id="IPR050515">
    <property type="entry name" value="Beta-lactam/transpept"/>
</dbReference>
<organism evidence="6 7">
    <name type="scientific">Rhizophagus irregularis</name>
    <dbReference type="NCBI Taxonomy" id="588596"/>
    <lineage>
        <taxon>Eukaryota</taxon>
        <taxon>Fungi</taxon>
        <taxon>Fungi incertae sedis</taxon>
        <taxon>Mucoromycota</taxon>
        <taxon>Glomeromycotina</taxon>
        <taxon>Glomeromycetes</taxon>
        <taxon>Glomerales</taxon>
        <taxon>Glomeraceae</taxon>
        <taxon>Rhizophagus</taxon>
    </lineage>
</organism>